<organism evidence="2 3">
    <name type="scientific">Legionella beliardensis</name>
    <dbReference type="NCBI Taxonomy" id="91822"/>
    <lineage>
        <taxon>Bacteria</taxon>
        <taxon>Pseudomonadati</taxon>
        <taxon>Pseudomonadota</taxon>
        <taxon>Gammaproteobacteria</taxon>
        <taxon>Legionellales</taxon>
        <taxon>Legionellaceae</taxon>
        <taxon>Legionella</taxon>
    </lineage>
</organism>
<dbReference type="AlphaFoldDB" id="A0A378I3A8"/>
<proteinExistence type="predicted"/>
<evidence type="ECO:0000313" key="2">
    <source>
        <dbReference type="EMBL" id="STX29181.1"/>
    </source>
</evidence>
<keyword evidence="3" id="KW-1185">Reference proteome</keyword>
<evidence type="ECO:0000256" key="1">
    <source>
        <dbReference type="SAM" id="SignalP"/>
    </source>
</evidence>
<dbReference type="OrthoDB" id="7051241at2"/>
<evidence type="ECO:0000313" key="3">
    <source>
        <dbReference type="Proteomes" id="UP000254968"/>
    </source>
</evidence>
<dbReference type="Proteomes" id="UP000254968">
    <property type="component" value="Unassembled WGS sequence"/>
</dbReference>
<feature type="signal peptide" evidence="1">
    <location>
        <begin position="1"/>
        <end position="21"/>
    </location>
</feature>
<keyword evidence="1" id="KW-0732">Signal</keyword>
<feature type="chain" id="PRO_5016945315" description="Opacity protein and related surface antigens" evidence="1">
    <location>
        <begin position="22"/>
        <end position="261"/>
    </location>
</feature>
<dbReference type="EMBL" id="UGNV01000001">
    <property type="protein sequence ID" value="STX29181.1"/>
    <property type="molecule type" value="Genomic_DNA"/>
</dbReference>
<evidence type="ECO:0008006" key="4">
    <source>
        <dbReference type="Google" id="ProtNLM"/>
    </source>
</evidence>
<reference evidence="2 3" key="1">
    <citation type="submission" date="2018-06" db="EMBL/GenBank/DDBJ databases">
        <authorList>
            <consortium name="Pathogen Informatics"/>
            <person name="Doyle S."/>
        </authorList>
    </citation>
    <scope>NUCLEOTIDE SEQUENCE [LARGE SCALE GENOMIC DNA]</scope>
    <source>
        <strain evidence="2 3">NCTC13315</strain>
    </source>
</reference>
<protein>
    <recommendedName>
        <fullName evidence="4">Opacity protein and related surface antigens</fullName>
    </recommendedName>
</protein>
<name>A0A378I3A8_9GAMM</name>
<sequence length="261" mass="28950">MKCKLLIFIGFLYILPLSGQADGLLSDPGPLNTHHVGIRISGAYNPYKFTYERNTTLVNPEFPSGYRTSSTVNKPTFRAPWSIRGELDYVLTNHIESFISAEYSKGSGKARNISLPPVYTYEPFSNYHSLGVYLGSQYYFDRWSLLNTSASAFLGFKAGALWRDSRKYSVYVLTPLNYTYNNLPFSESAATPSAGLQAGLDFLLRQGFSLNLLLELVYSGPIKSNQSIVPPPNPLGLTRIIGGENGPMLSYPITVGIKKVF</sequence>
<dbReference type="RefSeq" id="WP_115302875.1">
    <property type="nucleotide sequence ID" value="NZ_CAAAHO010000023.1"/>
</dbReference>
<gene>
    <name evidence="2" type="ORF">NCTC13315_01718</name>
</gene>
<accession>A0A378I3A8</accession>